<dbReference type="RefSeq" id="WP_012921236.1">
    <property type="nucleotide sequence ID" value="NC_013729.1"/>
</dbReference>
<protein>
    <submittedName>
        <fullName evidence="4">GCN5-related N-acetyltransferase</fullName>
    </submittedName>
</protein>
<dbReference type="KEGG" id="kfl:Kfla_3623"/>
<evidence type="ECO:0000259" key="3">
    <source>
        <dbReference type="PROSITE" id="PS51186"/>
    </source>
</evidence>
<dbReference type="InterPro" id="IPR016181">
    <property type="entry name" value="Acyl_CoA_acyltransferase"/>
</dbReference>
<dbReference type="PANTHER" id="PTHR43877">
    <property type="entry name" value="AMINOALKYLPHOSPHONATE N-ACETYLTRANSFERASE-RELATED-RELATED"/>
    <property type="match status" value="1"/>
</dbReference>
<dbReference type="Pfam" id="PF00583">
    <property type="entry name" value="Acetyltransf_1"/>
    <property type="match status" value="1"/>
</dbReference>
<keyword evidence="5" id="KW-1185">Reference proteome</keyword>
<dbReference type="OrthoDB" id="9789603at2"/>
<dbReference type="EMBL" id="CP001736">
    <property type="protein sequence ID" value="ADB32680.1"/>
    <property type="molecule type" value="Genomic_DNA"/>
</dbReference>
<dbReference type="CDD" id="cd04301">
    <property type="entry name" value="NAT_SF"/>
    <property type="match status" value="1"/>
</dbReference>
<dbReference type="STRING" id="479435.Kfla_3623"/>
<accession>D2PMX8</accession>
<gene>
    <name evidence="4" type="ordered locus">Kfla_3623</name>
</gene>
<dbReference type="InterPro" id="IPR000182">
    <property type="entry name" value="GNAT_dom"/>
</dbReference>
<dbReference type="Gene3D" id="3.40.630.30">
    <property type="match status" value="1"/>
</dbReference>
<dbReference type="GO" id="GO:0016747">
    <property type="term" value="F:acyltransferase activity, transferring groups other than amino-acyl groups"/>
    <property type="evidence" value="ECO:0007669"/>
    <property type="project" value="InterPro"/>
</dbReference>
<sequence length="158" mass="17516">MQIRPAQPDDAESVNELLHQLGYPQDDPATTAARLQIWHDDPTSAVYAADARGNLLGLVAIHACPFFEHPGSWGRITALVVSERARGQGIGRHLIAAAEAFAVRRGCVRMEVTSADRRQDARAFYRRLGYLDQVGSSSRFLRDLVGTGRRGERLPPRR</sequence>
<dbReference type="Proteomes" id="UP000007967">
    <property type="component" value="Chromosome"/>
</dbReference>
<dbReference type="HOGENOM" id="CLU_013985_34_4_11"/>
<dbReference type="InterPro" id="IPR050832">
    <property type="entry name" value="Bact_Acetyltransf"/>
</dbReference>
<evidence type="ECO:0000313" key="5">
    <source>
        <dbReference type="Proteomes" id="UP000007967"/>
    </source>
</evidence>
<proteinExistence type="predicted"/>
<evidence type="ECO:0000256" key="2">
    <source>
        <dbReference type="ARBA" id="ARBA00023315"/>
    </source>
</evidence>
<reference evidence="4 5" key="2">
    <citation type="journal article" date="2010" name="Stand. Genomic Sci.">
        <title>Complete genome sequence of Kribbella flavida type strain (IFO 14399).</title>
        <authorList>
            <person name="Pukall R."/>
            <person name="Lapidus A."/>
            <person name="Glavina Del Rio T."/>
            <person name="Copeland A."/>
            <person name="Tice H."/>
            <person name="Cheng J.-F."/>
            <person name="Lucas S."/>
            <person name="Chen F."/>
            <person name="Nolan M."/>
            <person name="LaButti K."/>
            <person name="Pati A."/>
            <person name="Ivanova N."/>
            <person name="Mavrommatis K."/>
            <person name="Mikhailova N."/>
            <person name="Pitluck S."/>
            <person name="Bruce D."/>
            <person name="Goodwin L."/>
            <person name="Land M."/>
            <person name="Hauser L."/>
            <person name="Chang Y.-J."/>
            <person name="Jeffries C.D."/>
            <person name="Chen A."/>
            <person name="Palaniappan K."/>
            <person name="Chain P."/>
            <person name="Rohde M."/>
            <person name="Goeker M."/>
            <person name="Bristow J."/>
            <person name="Eisen J.A."/>
            <person name="Markowitz V."/>
            <person name="Hugenholtz P."/>
            <person name="Kyrpides N.C."/>
            <person name="Klenk H.-P."/>
            <person name="Brettin T."/>
        </authorList>
    </citation>
    <scope>NUCLEOTIDE SEQUENCE [LARGE SCALE GENOMIC DNA]</scope>
    <source>
        <strain evidence="5">DSM 17836 / JCM 10339 / NBRC 14399</strain>
    </source>
</reference>
<evidence type="ECO:0000256" key="1">
    <source>
        <dbReference type="ARBA" id="ARBA00022679"/>
    </source>
</evidence>
<evidence type="ECO:0000313" key="4">
    <source>
        <dbReference type="EMBL" id="ADB32680.1"/>
    </source>
</evidence>
<keyword evidence="2" id="KW-0012">Acyltransferase</keyword>
<feature type="domain" description="N-acetyltransferase" evidence="3">
    <location>
        <begin position="1"/>
        <end position="158"/>
    </location>
</feature>
<name>D2PMX8_KRIFD</name>
<organism evidence="4 5">
    <name type="scientific">Kribbella flavida (strain DSM 17836 / JCM 10339 / NBRC 14399)</name>
    <dbReference type="NCBI Taxonomy" id="479435"/>
    <lineage>
        <taxon>Bacteria</taxon>
        <taxon>Bacillati</taxon>
        <taxon>Actinomycetota</taxon>
        <taxon>Actinomycetes</taxon>
        <taxon>Propionibacteriales</taxon>
        <taxon>Kribbellaceae</taxon>
        <taxon>Kribbella</taxon>
    </lineage>
</organism>
<dbReference type="PROSITE" id="PS51186">
    <property type="entry name" value="GNAT"/>
    <property type="match status" value="1"/>
</dbReference>
<dbReference type="eggNOG" id="COG0456">
    <property type="taxonomic scope" value="Bacteria"/>
</dbReference>
<dbReference type="SUPFAM" id="SSF55729">
    <property type="entry name" value="Acyl-CoA N-acyltransferases (Nat)"/>
    <property type="match status" value="1"/>
</dbReference>
<reference evidence="5" key="1">
    <citation type="submission" date="2009-09" db="EMBL/GenBank/DDBJ databases">
        <title>The complete genome of Kribbella flavida DSM 17836.</title>
        <authorList>
            <consortium name="US DOE Joint Genome Institute (JGI-PGF)"/>
            <person name="Lucas S."/>
            <person name="Copeland A."/>
            <person name="Lapidus A."/>
            <person name="Glavina del Rio T."/>
            <person name="Dalin E."/>
            <person name="Tice H."/>
            <person name="Bruce D."/>
            <person name="Goodwin L."/>
            <person name="Pitluck S."/>
            <person name="Kyrpides N."/>
            <person name="Mavromatis K."/>
            <person name="Ivanova N."/>
            <person name="Saunders E."/>
            <person name="Brettin T."/>
            <person name="Detter J.C."/>
            <person name="Han C."/>
            <person name="Larimer F."/>
            <person name="Land M."/>
            <person name="Hauser L."/>
            <person name="Markowitz V."/>
            <person name="Cheng J.-F."/>
            <person name="Hugenholtz P."/>
            <person name="Woyke T."/>
            <person name="Wu D."/>
            <person name="Pukall R."/>
            <person name="Klenk H.-P."/>
            <person name="Eisen J.A."/>
        </authorList>
    </citation>
    <scope>NUCLEOTIDE SEQUENCE [LARGE SCALE GENOMIC DNA]</scope>
    <source>
        <strain evidence="5">DSM 17836 / JCM 10339 / NBRC 14399</strain>
    </source>
</reference>
<keyword evidence="1 4" id="KW-0808">Transferase</keyword>
<dbReference type="AlphaFoldDB" id="D2PMX8"/>